<dbReference type="Gene3D" id="3.30.1330.40">
    <property type="entry name" value="RutC-like"/>
    <property type="match status" value="1"/>
</dbReference>
<name>A0ABP5GF52_9ACTN</name>
<dbReference type="PANTHER" id="PTHR43857:SF1">
    <property type="entry name" value="YJGH FAMILY PROTEIN"/>
    <property type="match status" value="1"/>
</dbReference>
<comment type="caution">
    <text evidence="1">The sequence shown here is derived from an EMBL/GenBank/DDBJ whole genome shotgun (WGS) entry which is preliminary data.</text>
</comment>
<accession>A0ABP5GF52</accession>
<dbReference type="InterPro" id="IPR006175">
    <property type="entry name" value="YjgF/YER057c/UK114"/>
</dbReference>
<gene>
    <name evidence="1" type="ORF">GCM10009757_07860</name>
</gene>
<sequence>MSGGGGTWEDSLGAARAVAAGDRVLVSGTAPLADDGGVSATDEAYEQTRAAFTEAVAALEPFGIGAEAVIRTRMYLSHVRDVEEVARAHRELFAAVRPVSTVVVTAGFVDPRVLVTVELEAYRGSERSEAS</sequence>
<dbReference type="InterPro" id="IPR035959">
    <property type="entry name" value="RutC-like_sf"/>
</dbReference>
<dbReference type="Proteomes" id="UP001403094">
    <property type="component" value="Unassembled WGS sequence"/>
</dbReference>
<dbReference type="PANTHER" id="PTHR43857">
    <property type="entry name" value="BLR7761 PROTEIN"/>
    <property type="match status" value="1"/>
</dbReference>
<dbReference type="SUPFAM" id="SSF55298">
    <property type="entry name" value="YjgF-like"/>
    <property type="match status" value="1"/>
</dbReference>
<keyword evidence="2" id="KW-1185">Reference proteome</keyword>
<evidence type="ECO:0000313" key="1">
    <source>
        <dbReference type="EMBL" id="GAA2043354.1"/>
    </source>
</evidence>
<organism evidence="1 2">
    <name type="scientific">Streptomyces cheonanensis</name>
    <dbReference type="NCBI Taxonomy" id="312720"/>
    <lineage>
        <taxon>Bacteria</taxon>
        <taxon>Bacillati</taxon>
        <taxon>Actinomycetota</taxon>
        <taxon>Actinomycetes</taxon>
        <taxon>Kitasatosporales</taxon>
        <taxon>Streptomycetaceae</taxon>
        <taxon>Streptomyces</taxon>
    </lineage>
</organism>
<dbReference type="RefSeq" id="WP_346069532.1">
    <property type="nucleotide sequence ID" value="NZ_BAAANQ010000001.1"/>
</dbReference>
<proteinExistence type="predicted"/>
<dbReference type="Pfam" id="PF01042">
    <property type="entry name" value="Ribonuc_L-PSP"/>
    <property type="match status" value="1"/>
</dbReference>
<dbReference type="EMBL" id="BAAANQ010000001">
    <property type="protein sequence ID" value="GAA2043354.1"/>
    <property type="molecule type" value="Genomic_DNA"/>
</dbReference>
<evidence type="ECO:0000313" key="2">
    <source>
        <dbReference type="Proteomes" id="UP001403094"/>
    </source>
</evidence>
<protein>
    <submittedName>
        <fullName evidence="1">RidA family protein</fullName>
    </submittedName>
</protein>
<reference evidence="2" key="1">
    <citation type="journal article" date="2019" name="Int. J. Syst. Evol. Microbiol.">
        <title>The Global Catalogue of Microorganisms (GCM) 10K type strain sequencing project: providing services to taxonomists for standard genome sequencing and annotation.</title>
        <authorList>
            <consortium name="The Broad Institute Genomics Platform"/>
            <consortium name="The Broad Institute Genome Sequencing Center for Infectious Disease"/>
            <person name="Wu L."/>
            <person name="Ma J."/>
        </authorList>
    </citation>
    <scope>NUCLEOTIDE SEQUENCE [LARGE SCALE GENOMIC DNA]</scope>
    <source>
        <strain evidence="2">JCM 14549</strain>
    </source>
</reference>